<accession>A0ABP1QQZ2</accession>
<reference evidence="2 3" key="1">
    <citation type="submission" date="2024-08" db="EMBL/GenBank/DDBJ databases">
        <authorList>
            <person name="Cucini C."/>
            <person name="Frati F."/>
        </authorList>
    </citation>
    <scope>NUCLEOTIDE SEQUENCE [LARGE SCALE GENOMIC DNA]</scope>
</reference>
<organism evidence="2 3">
    <name type="scientific">Orchesella dallaii</name>
    <dbReference type="NCBI Taxonomy" id="48710"/>
    <lineage>
        <taxon>Eukaryota</taxon>
        <taxon>Metazoa</taxon>
        <taxon>Ecdysozoa</taxon>
        <taxon>Arthropoda</taxon>
        <taxon>Hexapoda</taxon>
        <taxon>Collembola</taxon>
        <taxon>Entomobryomorpha</taxon>
        <taxon>Entomobryoidea</taxon>
        <taxon>Orchesellidae</taxon>
        <taxon>Orchesellinae</taxon>
        <taxon>Orchesella</taxon>
    </lineage>
</organism>
<keyword evidence="1" id="KW-0472">Membrane</keyword>
<proteinExistence type="predicted"/>
<sequence length="104" mass="11519">MISQDLSANKFHILFVVTPPLTKANIIVLLVYLNAQAQPTRRSGSRIETITTTGRTTTTSAIITTFSESTSCTRKVQAKRNFQLPEFQEAIQIYSSGFIKLLPG</sequence>
<dbReference type="EMBL" id="CAXLJM020000045">
    <property type="protein sequence ID" value="CAL8110428.1"/>
    <property type="molecule type" value="Genomic_DNA"/>
</dbReference>
<protein>
    <submittedName>
        <fullName evidence="2">Uncharacterized protein</fullName>
    </submittedName>
</protein>
<gene>
    <name evidence="2" type="ORF">ODALV1_LOCUS14241</name>
</gene>
<dbReference type="Proteomes" id="UP001642540">
    <property type="component" value="Unassembled WGS sequence"/>
</dbReference>
<keyword evidence="3" id="KW-1185">Reference proteome</keyword>
<keyword evidence="1" id="KW-1133">Transmembrane helix</keyword>
<feature type="transmembrane region" description="Helical" evidence="1">
    <location>
        <begin position="12"/>
        <end position="33"/>
    </location>
</feature>
<evidence type="ECO:0000313" key="2">
    <source>
        <dbReference type="EMBL" id="CAL8110428.1"/>
    </source>
</evidence>
<comment type="caution">
    <text evidence="2">The sequence shown here is derived from an EMBL/GenBank/DDBJ whole genome shotgun (WGS) entry which is preliminary data.</text>
</comment>
<evidence type="ECO:0000313" key="3">
    <source>
        <dbReference type="Proteomes" id="UP001642540"/>
    </source>
</evidence>
<evidence type="ECO:0000256" key="1">
    <source>
        <dbReference type="SAM" id="Phobius"/>
    </source>
</evidence>
<name>A0ABP1QQZ2_9HEXA</name>
<keyword evidence="1" id="KW-0812">Transmembrane</keyword>